<organism evidence="3">
    <name type="scientific">Chrysotila carterae</name>
    <name type="common">Marine alga</name>
    <name type="synonym">Syracosphaera carterae</name>
    <dbReference type="NCBI Taxonomy" id="13221"/>
    <lineage>
        <taxon>Eukaryota</taxon>
        <taxon>Haptista</taxon>
        <taxon>Haptophyta</taxon>
        <taxon>Prymnesiophyceae</taxon>
        <taxon>Isochrysidales</taxon>
        <taxon>Isochrysidaceae</taxon>
        <taxon>Chrysotila</taxon>
    </lineage>
</organism>
<keyword evidence="1" id="KW-1133">Transmembrane helix</keyword>
<evidence type="ECO:0000259" key="2">
    <source>
        <dbReference type="Pfam" id="PF01757"/>
    </source>
</evidence>
<feature type="transmembrane region" description="Helical" evidence="1">
    <location>
        <begin position="747"/>
        <end position="771"/>
    </location>
</feature>
<feature type="transmembrane region" description="Helical" evidence="1">
    <location>
        <begin position="617"/>
        <end position="638"/>
    </location>
</feature>
<feature type="transmembrane region" description="Helical" evidence="1">
    <location>
        <begin position="220"/>
        <end position="244"/>
    </location>
</feature>
<feature type="transmembrane region" description="Helical" evidence="1">
    <location>
        <begin position="551"/>
        <end position="569"/>
    </location>
</feature>
<evidence type="ECO:0000313" key="4">
    <source>
        <dbReference type="EMBL" id="CAE0780550.1"/>
    </source>
</evidence>
<feature type="transmembrane region" description="Helical" evidence="1">
    <location>
        <begin position="509"/>
        <end position="530"/>
    </location>
</feature>
<dbReference type="GO" id="GO:0016747">
    <property type="term" value="F:acyltransferase activity, transferring groups other than amino-acyl groups"/>
    <property type="evidence" value="ECO:0007669"/>
    <property type="project" value="InterPro"/>
</dbReference>
<feature type="transmembrane region" description="Helical" evidence="1">
    <location>
        <begin position="792"/>
        <end position="813"/>
    </location>
</feature>
<dbReference type="PANTHER" id="PTHR11161">
    <property type="entry name" value="O-ACYLTRANSFERASE"/>
    <property type="match status" value="1"/>
</dbReference>
<gene>
    <name evidence="3" type="ORF">PCAR00345_LOCUS33186</name>
    <name evidence="4" type="ORF">PCAR00345_LOCUS33189</name>
</gene>
<evidence type="ECO:0000256" key="1">
    <source>
        <dbReference type="SAM" id="Phobius"/>
    </source>
</evidence>
<keyword evidence="1" id="KW-0472">Membrane</keyword>
<protein>
    <recommendedName>
        <fullName evidence="2">Acyltransferase 3 domain-containing protein</fullName>
    </recommendedName>
</protein>
<feature type="transmembrane region" description="Helical" evidence="1">
    <location>
        <begin position="857"/>
        <end position="880"/>
    </location>
</feature>
<evidence type="ECO:0000313" key="3">
    <source>
        <dbReference type="EMBL" id="CAE0780547.1"/>
    </source>
</evidence>
<dbReference type="Pfam" id="PF01757">
    <property type="entry name" value="Acyl_transf_3"/>
    <property type="match status" value="1"/>
</dbReference>
<feature type="transmembrane region" description="Helical" evidence="1">
    <location>
        <begin position="448"/>
        <end position="473"/>
    </location>
</feature>
<accession>A0A6T0C508</accession>
<sequence>MVNETYDRAGWFHREAVGQYALVKFEIPGFGGQQGVATSYGACVPAHCSAEELEDGFKEDLPVALESAAEQTFLLERELSALSRVTASLGATNRSFSEASRLLYNASIEANASGMPDLASAAAAAATIAADAAKADAALRSAAVSAREAGFVNASITLFGLDARLLHGPGQGWRHSLEALAQQLQMQVAETESARSTLATLTGLVVESNFHITLGAQTSAVGSVGVFTIALLCLSAVLALVATFSGSASRVGRVGGRFRALLAGESRLKASHPLIHPLWAGGHTSSGGGYTTSEAARAHEAMGERERAGVGEPAAGRVREWQAGWAPRGGGSLSPVLEAAASGNPEVVVGATATTATAPHSDGSEVAREAGAAECGLAGTAEADLAAGTEHGHLAGNHAARRDAEADGGRSAREFPGLLASFSLVRNWKSLGSLREDKTMDSLDGMRVASLAWVIFGHTAVYALGVGGTQFVAELMPDGFVEMLPPGSHVLRPRDGGRLTRWTYQLLPAAFFAVDTFFWMGGLLAAVSLAKQIRTLQASWWRVYPVYIFGRWLRLTPLVALATLWTIGLGKSVGDGPFWASQADAESCKKAWWVNILYVQNLVSYADPNYPSCLGHLWYLSNDFQFAIVAPFLAFPMVLRPKRGWCLWASALLASTIINFAMSYGGKYTASPLFDMRYFRDIYIQPWTRSQPYLVGLGLGIAWDSKASILDYLKTCTARAKVAMASASPEGSEANPPHVRSGFWSAVWPWVLMTLAAVMMLADVFGTHGLYQRIPTGWSRMENAVYISLSRLAWALGLSAIAICCFCEQAPVINGILSWSPLQSLGKLCYAAYIFHPVIMNLVNYSRPERIEFSDAWYAMAFTAYLVWAFGVALVVWMLVEKPTANMLAIVLAKLGLGRPNRK</sequence>
<dbReference type="InterPro" id="IPR002656">
    <property type="entry name" value="Acyl_transf_3_dom"/>
</dbReference>
<feature type="domain" description="Acyltransferase 3" evidence="2">
    <location>
        <begin position="441"/>
        <end position="877"/>
    </location>
</feature>
<feature type="transmembrane region" description="Helical" evidence="1">
    <location>
        <begin position="825"/>
        <end position="845"/>
    </location>
</feature>
<dbReference type="AlphaFoldDB" id="A0A6T0C508"/>
<proteinExistence type="predicted"/>
<dbReference type="EMBL" id="HBIZ01051872">
    <property type="protein sequence ID" value="CAE0780550.1"/>
    <property type="molecule type" value="Transcribed_RNA"/>
</dbReference>
<feature type="transmembrane region" description="Helical" evidence="1">
    <location>
        <begin position="645"/>
        <end position="666"/>
    </location>
</feature>
<dbReference type="InterPro" id="IPR052728">
    <property type="entry name" value="O2_lipid_transport_reg"/>
</dbReference>
<name>A0A6T0C508_CHRCT</name>
<keyword evidence="1" id="KW-0812">Transmembrane</keyword>
<dbReference type="PANTHER" id="PTHR11161:SF0">
    <property type="entry name" value="O-ACYLTRANSFERASE LIKE PROTEIN"/>
    <property type="match status" value="1"/>
</dbReference>
<reference evidence="3" key="1">
    <citation type="submission" date="2021-01" db="EMBL/GenBank/DDBJ databases">
        <authorList>
            <person name="Corre E."/>
            <person name="Pelletier E."/>
            <person name="Niang G."/>
            <person name="Scheremetjew M."/>
            <person name="Finn R."/>
            <person name="Kale V."/>
            <person name="Holt S."/>
            <person name="Cochrane G."/>
            <person name="Meng A."/>
            <person name="Brown T."/>
            <person name="Cohen L."/>
        </authorList>
    </citation>
    <scope>NUCLEOTIDE SEQUENCE</scope>
    <source>
        <strain evidence="3">CCMP645</strain>
    </source>
</reference>
<dbReference type="EMBL" id="HBIZ01051868">
    <property type="protein sequence ID" value="CAE0780547.1"/>
    <property type="molecule type" value="Transcribed_RNA"/>
</dbReference>